<dbReference type="Proteomes" id="UP000752171">
    <property type="component" value="Unassembled WGS sequence"/>
</dbReference>
<reference evidence="1 2" key="1">
    <citation type="submission" date="2021-07" db="EMBL/GenBank/DDBJ databases">
        <authorList>
            <person name="Imarazene B."/>
            <person name="Zahm M."/>
            <person name="Klopp C."/>
            <person name="Cabau C."/>
            <person name="Beille S."/>
            <person name="Jouanno E."/>
            <person name="Castinel A."/>
            <person name="Lluch J."/>
            <person name="Gil L."/>
            <person name="Kuchtly C."/>
            <person name="Lopez Roques C."/>
            <person name="Donnadieu C."/>
            <person name="Parrinello H."/>
            <person name="Journot L."/>
            <person name="Du K."/>
            <person name="Schartl M."/>
            <person name="Retaux S."/>
            <person name="Guiguen Y."/>
        </authorList>
    </citation>
    <scope>NUCLEOTIDE SEQUENCE [LARGE SCALE GENOMIC DNA]</scope>
    <source>
        <strain evidence="1">Pach_M1</strain>
        <tissue evidence="1">Testis</tissue>
    </source>
</reference>
<evidence type="ECO:0000313" key="1">
    <source>
        <dbReference type="EMBL" id="KAG9265058.1"/>
    </source>
</evidence>
<name>A0A8T2KZH6_ASTMX</name>
<evidence type="ECO:0000313" key="2">
    <source>
        <dbReference type="Proteomes" id="UP000752171"/>
    </source>
</evidence>
<organism evidence="1 2">
    <name type="scientific">Astyanax mexicanus</name>
    <name type="common">Blind cave fish</name>
    <name type="synonym">Astyanax fasciatus mexicanus</name>
    <dbReference type="NCBI Taxonomy" id="7994"/>
    <lineage>
        <taxon>Eukaryota</taxon>
        <taxon>Metazoa</taxon>
        <taxon>Chordata</taxon>
        <taxon>Craniata</taxon>
        <taxon>Vertebrata</taxon>
        <taxon>Euteleostomi</taxon>
        <taxon>Actinopterygii</taxon>
        <taxon>Neopterygii</taxon>
        <taxon>Teleostei</taxon>
        <taxon>Ostariophysi</taxon>
        <taxon>Characiformes</taxon>
        <taxon>Characoidei</taxon>
        <taxon>Acestrorhamphidae</taxon>
        <taxon>Acestrorhamphinae</taxon>
        <taxon>Astyanax</taxon>
    </lineage>
</organism>
<sequence>MIDMMSVLMDAESERVKSNGQVGFPRTDDVDTQRWTCGYRGLCRKHCFAQEYMVGYHGCPRRYRYHLSSSDSSYSIYL</sequence>
<protein>
    <submittedName>
        <fullName evidence="1">Defensin, beta-like 3</fullName>
    </submittedName>
</protein>
<dbReference type="AlphaFoldDB" id="A0A8T2KZH6"/>
<dbReference type="EMBL" id="JAICCE010000018">
    <property type="protein sequence ID" value="KAG9265058.1"/>
    <property type="molecule type" value="Genomic_DNA"/>
</dbReference>
<accession>A0A8T2KZH6</accession>
<gene>
    <name evidence="1" type="ORF">AMEX_G21417</name>
</gene>
<comment type="caution">
    <text evidence="1">The sequence shown here is derived from an EMBL/GenBank/DDBJ whole genome shotgun (WGS) entry which is preliminary data.</text>
</comment>
<proteinExistence type="predicted"/>